<organism evidence="1 2">
    <name type="scientific">Rhododendron molle</name>
    <name type="common">Chinese azalea</name>
    <name type="synonym">Azalea mollis</name>
    <dbReference type="NCBI Taxonomy" id="49168"/>
    <lineage>
        <taxon>Eukaryota</taxon>
        <taxon>Viridiplantae</taxon>
        <taxon>Streptophyta</taxon>
        <taxon>Embryophyta</taxon>
        <taxon>Tracheophyta</taxon>
        <taxon>Spermatophyta</taxon>
        <taxon>Magnoliopsida</taxon>
        <taxon>eudicotyledons</taxon>
        <taxon>Gunneridae</taxon>
        <taxon>Pentapetalae</taxon>
        <taxon>asterids</taxon>
        <taxon>Ericales</taxon>
        <taxon>Ericaceae</taxon>
        <taxon>Ericoideae</taxon>
        <taxon>Rhodoreae</taxon>
        <taxon>Rhododendron</taxon>
    </lineage>
</organism>
<gene>
    <name evidence="1" type="ORF">RHMOL_Rhmol08G0098100</name>
</gene>
<evidence type="ECO:0000313" key="2">
    <source>
        <dbReference type="Proteomes" id="UP001062846"/>
    </source>
</evidence>
<name>A0ACC0MME1_RHOML</name>
<protein>
    <submittedName>
        <fullName evidence="1">Uncharacterized protein</fullName>
    </submittedName>
</protein>
<evidence type="ECO:0000313" key="1">
    <source>
        <dbReference type="EMBL" id="KAI8541921.1"/>
    </source>
</evidence>
<dbReference type="Proteomes" id="UP001062846">
    <property type="component" value="Chromosome 8"/>
</dbReference>
<accession>A0ACC0MME1</accession>
<proteinExistence type="predicted"/>
<keyword evidence="2" id="KW-1185">Reference proteome</keyword>
<sequence>MRVWLHSVRCLFFGVKNFRLRSSNNSVMAPPILSLALPSKTGRVLSIQSHTVQGYVGNKSAVFPLQLLGYDVDPINSVQFSNHTGKMLISLHLNSLRPDIWFKGYPTFKGQVLDGQQLWELIEGLEANDLLFYTHLLTGYIGSVSFLNTVLEVVSKLRAVNPKLTYVCDPVMGDEGKLYVPPELVTVYREKVVPVASMLTPNQFEAEQLTGLRCIIPNLLNNSVIQSFLLLRGILKDSQIPSPPDMIDAAMNVVITSINIDGHLLLIGSHQKEMGKSPEQFRIAIPKIPAYFTGTGDLMTALLLGWSNKYPDNLDKAAEIAVSSLQALLQRTLSDYKMVGYDPESSSLEIRLIQSQDDIRHPQVKYMAERYS</sequence>
<dbReference type="EMBL" id="CM046395">
    <property type="protein sequence ID" value="KAI8541921.1"/>
    <property type="molecule type" value="Genomic_DNA"/>
</dbReference>
<comment type="caution">
    <text evidence="1">The sequence shown here is derived from an EMBL/GenBank/DDBJ whole genome shotgun (WGS) entry which is preliminary data.</text>
</comment>
<reference evidence="1" key="1">
    <citation type="submission" date="2022-02" db="EMBL/GenBank/DDBJ databases">
        <title>Plant Genome Project.</title>
        <authorList>
            <person name="Zhang R.-G."/>
        </authorList>
    </citation>
    <scope>NUCLEOTIDE SEQUENCE</scope>
    <source>
        <strain evidence="1">AT1</strain>
    </source>
</reference>